<keyword evidence="1" id="KW-0812">Transmembrane</keyword>
<evidence type="ECO:0000256" key="1">
    <source>
        <dbReference type="SAM" id="Phobius"/>
    </source>
</evidence>
<dbReference type="Proteomes" id="UP000535937">
    <property type="component" value="Unassembled WGS sequence"/>
</dbReference>
<gene>
    <name evidence="2" type="ORF">FHS09_004181</name>
</gene>
<organism evidence="2 3">
    <name type="scientific">Microbulbifer rhizosphaerae</name>
    <dbReference type="NCBI Taxonomy" id="1562603"/>
    <lineage>
        <taxon>Bacteria</taxon>
        <taxon>Pseudomonadati</taxon>
        <taxon>Pseudomonadota</taxon>
        <taxon>Gammaproteobacteria</taxon>
        <taxon>Cellvibrionales</taxon>
        <taxon>Microbulbiferaceae</taxon>
        <taxon>Microbulbifer</taxon>
    </lineage>
</organism>
<keyword evidence="1" id="KW-1133">Transmembrane helix</keyword>
<dbReference type="GO" id="GO:0005886">
    <property type="term" value="C:plasma membrane"/>
    <property type="evidence" value="ECO:0007669"/>
    <property type="project" value="TreeGrafter"/>
</dbReference>
<dbReference type="PANTHER" id="PTHR30060:SF0">
    <property type="entry name" value="COILED-COIL PROTEIN (DUF2040)-RELATED"/>
    <property type="match status" value="1"/>
</dbReference>
<reference evidence="2 3" key="1">
    <citation type="submission" date="2020-08" db="EMBL/GenBank/DDBJ databases">
        <title>Genomic Encyclopedia of Type Strains, Phase III (KMG-III): the genomes of soil and plant-associated and newly described type strains.</title>
        <authorList>
            <person name="Whitman W."/>
        </authorList>
    </citation>
    <scope>NUCLEOTIDE SEQUENCE [LARGE SCALE GENOMIC DNA]</scope>
    <source>
        <strain evidence="2 3">CECT 8799</strain>
    </source>
</reference>
<keyword evidence="3" id="KW-1185">Reference proteome</keyword>
<dbReference type="PANTHER" id="PTHR30060">
    <property type="entry name" value="INNER MEMBRANE PROTEIN"/>
    <property type="match status" value="1"/>
</dbReference>
<feature type="transmembrane region" description="Helical" evidence="1">
    <location>
        <begin position="12"/>
        <end position="37"/>
    </location>
</feature>
<comment type="caution">
    <text evidence="2">The sequence shown here is derived from an EMBL/GenBank/DDBJ whole genome shotgun (WGS) entry which is preliminary data.</text>
</comment>
<name>A0A7W4WGM3_9GAMM</name>
<feature type="transmembrane region" description="Helical" evidence="1">
    <location>
        <begin position="153"/>
        <end position="172"/>
    </location>
</feature>
<dbReference type="EMBL" id="JACHWZ010000028">
    <property type="protein sequence ID" value="MBB3063323.1"/>
    <property type="molecule type" value="Genomic_DNA"/>
</dbReference>
<accession>A0A7W4WGM3</accession>
<feature type="transmembrane region" description="Helical" evidence="1">
    <location>
        <begin position="49"/>
        <end position="72"/>
    </location>
</feature>
<dbReference type="InterPro" id="IPR005496">
    <property type="entry name" value="Integral_membrane_TerC"/>
</dbReference>
<feature type="transmembrane region" description="Helical" evidence="1">
    <location>
        <begin position="184"/>
        <end position="201"/>
    </location>
</feature>
<dbReference type="Pfam" id="PF03741">
    <property type="entry name" value="TerC"/>
    <property type="match status" value="1"/>
</dbReference>
<dbReference type="AlphaFoldDB" id="A0A7W4WGM3"/>
<sequence length="253" mass="27395">MFEWLTSPEAWVALATLAALEIVLGIDNIIFISILVGRLPPKQRETARFVGLALAMLTRLALLFSIVWVMGLTEPLFSILGEEISGRDIILIGGGLFLLAKATHEIHNSLEGVEGKGTTVAAASFGMVLVQIAILDIVFSLDSVITAVGLVKEISIMAIAIVLAVLVMMLAAKPIGDFVDRHPTVKMLALSFLIMVGLTLIVEGFDVHVPKGYIYFAMVFSVGVEMLNLRLRKKQAKPVHLHKPLREDGTEAG</sequence>
<dbReference type="RefSeq" id="WP_183463396.1">
    <property type="nucleotide sequence ID" value="NZ_JACHWZ010000028.1"/>
</dbReference>
<proteinExistence type="predicted"/>
<evidence type="ECO:0000313" key="3">
    <source>
        <dbReference type="Proteomes" id="UP000535937"/>
    </source>
</evidence>
<keyword evidence="1" id="KW-0472">Membrane</keyword>
<protein>
    <submittedName>
        <fullName evidence="2">Putative tellurium resistance membrane protein TerC</fullName>
    </submittedName>
</protein>
<feature type="transmembrane region" description="Helical" evidence="1">
    <location>
        <begin position="120"/>
        <end position="141"/>
    </location>
</feature>
<evidence type="ECO:0000313" key="2">
    <source>
        <dbReference type="EMBL" id="MBB3063323.1"/>
    </source>
</evidence>